<accession>A0A0C3GA76</accession>
<dbReference type="PANTHER" id="PTHR46459:SF1">
    <property type="entry name" value="E1A-BINDING PROTEIN P400"/>
    <property type="match status" value="1"/>
</dbReference>
<feature type="compositionally biased region" description="Polar residues" evidence="9">
    <location>
        <begin position="1248"/>
        <end position="1262"/>
    </location>
</feature>
<feature type="compositionally biased region" description="Basic and acidic residues" evidence="9">
    <location>
        <begin position="925"/>
        <end position="935"/>
    </location>
</feature>
<reference evidence="12 13" key="1">
    <citation type="submission" date="2014-04" db="EMBL/GenBank/DDBJ databases">
        <authorList>
            <consortium name="DOE Joint Genome Institute"/>
            <person name="Kuo A."/>
            <person name="Tarkka M."/>
            <person name="Buscot F."/>
            <person name="Kohler A."/>
            <person name="Nagy L.G."/>
            <person name="Floudas D."/>
            <person name="Copeland A."/>
            <person name="Barry K.W."/>
            <person name="Cichocki N."/>
            <person name="Veneault-Fourrey C."/>
            <person name="LaButti K."/>
            <person name="Lindquist E.A."/>
            <person name="Lipzen A."/>
            <person name="Lundell T."/>
            <person name="Morin E."/>
            <person name="Murat C."/>
            <person name="Sun H."/>
            <person name="Tunlid A."/>
            <person name="Henrissat B."/>
            <person name="Grigoriev I.V."/>
            <person name="Hibbett D.S."/>
            <person name="Martin F."/>
            <person name="Nordberg H.P."/>
            <person name="Cantor M.N."/>
            <person name="Hua S.X."/>
        </authorList>
    </citation>
    <scope>NUCLEOTIDE SEQUENCE [LARGE SCALE GENOMIC DNA]</scope>
    <source>
        <strain evidence="12 13">F 1598</strain>
    </source>
</reference>
<feature type="region of interest" description="Disordered" evidence="9">
    <location>
        <begin position="1142"/>
        <end position="1179"/>
    </location>
</feature>
<dbReference type="STRING" id="765440.A0A0C3GA76"/>
<keyword evidence="4" id="KW-0156">Chromatin regulator</keyword>
<feature type="compositionally biased region" description="Low complexity" evidence="9">
    <location>
        <begin position="1142"/>
        <end position="1162"/>
    </location>
</feature>
<dbReference type="HOGENOM" id="CLU_006074_0_0_1"/>
<dbReference type="SMART" id="SM00717">
    <property type="entry name" value="SANT"/>
    <property type="match status" value="1"/>
</dbReference>
<feature type="compositionally biased region" description="Basic and acidic residues" evidence="9">
    <location>
        <begin position="653"/>
        <end position="676"/>
    </location>
</feature>
<dbReference type="InterPro" id="IPR001005">
    <property type="entry name" value="SANT/Myb"/>
</dbReference>
<dbReference type="Pfam" id="PF07529">
    <property type="entry name" value="HSA"/>
    <property type="match status" value="1"/>
</dbReference>
<proteinExistence type="inferred from homology"/>
<comment type="function">
    <text evidence="7">Component of the NuA4 histone acetyltransferase complex which is involved in transcriptional activation of selected genes principally by acetylation of nucleosomal histone H4 and H2A. The NuA4 complex is also involved in DNA repair.</text>
</comment>
<feature type="compositionally biased region" description="Low complexity" evidence="9">
    <location>
        <begin position="218"/>
        <end position="232"/>
    </location>
</feature>
<dbReference type="GO" id="GO:0006325">
    <property type="term" value="P:chromatin organization"/>
    <property type="evidence" value="ECO:0007669"/>
    <property type="project" value="UniProtKB-KW"/>
</dbReference>
<feature type="domain" description="Myb-like" evidence="10">
    <location>
        <begin position="934"/>
        <end position="990"/>
    </location>
</feature>
<evidence type="ECO:0000256" key="5">
    <source>
        <dbReference type="ARBA" id="ARBA00023204"/>
    </source>
</evidence>
<dbReference type="Pfam" id="PF13921">
    <property type="entry name" value="Myb_DNA-bind_6"/>
    <property type="match status" value="1"/>
</dbReference>
<feature type="region of interest" description="Disordered" evidence="9">
    <location>
        <begin position="359"/>
        <end position="438"/>
    </location>
</feature>
<feature type="compositionally biased region" description="Low complexity" evidence="9">
    <location>
        <begin position="1077"/>
        <end position="1086"/>
    </location>
</feature>
<feature type="compositionally biased region" description="Acidic residues" evidence="9">
    <location>
        <begin position="204"/>
        <end position="214"/>
    </location>
</feature>
<comment type="similarity">
    <text evidence="2">Belongs to the EAF1 family.</text>
</comment>
<feature type="compositionally biased region" description="Basic residues" evidence="9">
    <location>
        <begin position="406"/>
        <end position="415"/>
    </location>
</feature>
<feature type="compositionally biased region" description="Basic and acidic residues" evidence="9">
    <location>
        <begin position="832"/>
        <end position="854"/>
    </location>
</feature>
<feature type="compositionally biased region" description="Low complexity" evidence="9">
    <location>
        <begin position="1263"/>
        <end position="1281"/>
    </location>
</feature>
<evidence type="ECO:0000313" key="13">
    <source>
        <dbReference type="Proteomes" id="UP000054166"/>
    </source>
</evidence>
<dbReference type="InterPro" id="IPR009057">
    <property type="entry name" value="Homeodomain-like_sf"/>
</dbReference>
<keyword evidence="3" id="KW-0227">DNA damage</keyword>
<evidence type="ECO:0000259" key="10">
    <source>
        <dbReference type="PROSITE" id="PS50090"/>
    </source>
</evidence>
<dbReference type="SUPFAM" id="SSF46689">
    <property type="entry name" value="Homeodomain-like"/>
    <property type="match status" value="1"/>
</dbReference>
<keyword evidence="13" id="KW-1185">Reference proteome</keyword>
<name>A0A0C3GA76_PILCF</name>
<feature type="region of interest" description="Disordered" evidence="9">
    <location>
        <begin position="287"/>
        <end position="322"/>
    </location>
</feature>
<dbReference type="GO" id="GO:0005634">
    <property type="term" value="C:nucleus"/>
    <property type="evidence" value="ECO:0007669"/>
    <property type="project" value="UniProtKB-SubCell"/>
</dbReference>
<dbReference type="OrthoDB" id="5364245at2759"/>
<keyword evidence="6" id="KW-0539">Nucleus</keyword>
<reference evidence="13" key="2">
    <citation type="submission" date="2015-01" db="EMBL/GenBank/DDBJ databases">
        <title>Evolutionary Origins and Diversification of the Mycorrhizal Mutualists.</title>
        <authorList>
            <consortium name="DOE Joint Genome Institute"/>
            <consortium name="Mycorrhizal Genomics Consortium"/>
            <person name="Kohler A."/>
            <person name="Kuo A."/>
            <person name="Nagy L.G."/>
            <person name="Floudas D."/>
            <person name="Copeland A."/>
            <person name="Barry K.W."/>
            <person name="Cichocki N."/>
            <person name="Veneault-Fourrey C."/>
            <person name="LaButti K."/>
            <person name="Lindquist E.A."/>
            <person name="Lipzen A."/>
            <person name="Lundell T."/>
            <person name="Morin E."/>
            <person name="Murat C."/>
            <person name="Riley R."/>
            <person name="Ohm R."/>
            <person name="Sun H."/>
            <person name="Tunlid A."/>
            <person name="Henrissat B."/>
            <person name="Grigoriev I.V."/>
            <person name="Hibbett D.S."/>
            <person name="Martin F."/>
        </authorList>
    </citation>
    <scope>NUCLEOTIDE SEQUENCE [LARGE SCALE GENOMIC DNA]</scope>
    <source>
        <strain evidence="13">F 1598</strain>
    </source>
</reference>
<dbReference type="GO" id="GO:0035267">
    <property type="term" value="C:NuA4 histone acetyltransferase complex"/>
    <property type="evidence" value="ECO:0007669"/>
    <property type="project" value="TreeGrafter"/>
</dbReference>
<dbReference type="Proteomes" id="UP000054166">
    <property type="component" value="Unassembled WGS sequence"/>
</dbReference>
<evidence type="ECO:0000256" key="8">
    <source>
        <dbReference type="ARBA" id="ARBA00029670"/>
    </source>
</evidence>
<evidence type="ECO:0000256" key="1">
    <source>
        <dbReference type="ARBA" id="ARBA00004123"/>
    </source>
</evidence>
<protein>
    <recommendedName>
        <fullName evidence="8">Vacuolar import and degradation protein 21</fullName>
    </recommendedName>
</protein>
<dbReference type="InterPro" id="IPR014012">
    <property type="entry name" value="HSA_dom"/>
</dbReference>
<organism evidence="12 13">
    <name type="scientific">Piloderma croceum (strain F 1598)</name>
    <dbReference type="NCBI Taxonomy" id="765440"/>
    <lineage>
        <taxon>Eukaryota</taxon>
        <taxon>Fungi</taxon>
        <taxon>Dikarya</taxon>
        <taxon>Basidiomycota</taxon>
        <taxon>Agaricomycotina</taxon>
        <taxon>Agaricomycetes</taxon>
        <taxon>Agaricomycetidae</taxon>
        <taxon>Atheliales</taxon>
        <taxon>Atheliaceae</taxon>
        <taxon>Piloderma</taxon>
    </lineage>
</organism>
<feature type="region of interest" description="Disordered" evidence="9">
    <location>
        <begin position="66"/>
        <end position="247"/>
    </location>
</feature>
<feature type="compositionally biased region" description="Polar residues" evidence="9">
    <location>
        <begin position="1040"/>
        <end position="1051"/>
    </location>
</feature>
<gene>
    <name evidence="12" type="ORF">PILCRDRAFT_815059</name>
</gene>
<feature type="compositionally biased region" description="Acidic residues" evidence="9">
    <location>
        <begin position="592"/>
        <end position="604"/>
    </location>
</feature>
<dbReference type="PANTHER" id="PTHR46459">
    <property type="entry name" value="E1A-BINDING PROTEIN P400-RELATED"/>
    <property type="match status" value="1"/>
</dbReference>
<evidence type="ECO:0000256" key="7">
    <source>
        <dbReference type="ARBA" id="ARBA00025178"/>
    </source>
</evidence>
<dbReference type="GO" id="GO:0006281">
    <property type="term" value="P:DNA repair"/>
    <property type="evidence" value="ECO:0007669"/>
    <property type="project" value="UniProtKB-KW"/>
</dbReference>
<keyword evidence="5" id="KW-0234">DNA repair</keyword>
<sequence>MPSQSPESLVEERVAQLEAISQRRNELLRQMYHMMLRRRNFGAVLDAEDEDDEDLHVFMDKYDLQKSPQGDFFGDVPESELFAPPSPSEGHRSISPGDEDAHPDEQSDIVPSADRSVTPVKIAPPITRQSGSLDGLANYSSSPPPQEPDEIPMEVDERSKEVPSPLRSLHDESADESDDILMTEPAEGQPSRTQSVSISRQDVVDEDDDRDELDIIGSLSPSRSTSETSAEPYTETTTQELSRADSEIVDVVSPEISSRPLPSLDVAEHSDVNMAAEPDEKEIVVYKVPKEDLDPMPSEREVTPELMHPEAESPVAISSPSSRILQQPLIRSVAVEVPHRQTPLYMPAPSSPIPGLPEYNFDAKPEAEAETVSSHRPISPKQQRHHFNPIYNLPPLKALPVEFNRKPKPTKGQRRREKEREKNEKASERGDSKRENKEDWVPMGINKWGATIRANPVYKKVSRASKCLSTREWNISWAELRLIRTLERIELMKDGGKWSLRQPKKQRGTGGLTKTHWDYLMDEMKWMRTDFREERKWKMALAYNLSTAVLEWHAAGNLEERVERRICVLWKRPRNDQVDGDEVENEKGDGFEQMDVDGNAEDEAIPNPMVDYNSSDNDDDEADPEQKDVTDALDLSTALQEALEDVDAAASEDGDRRRGVQDHHVEPKVEEREDLSALRSAGPNGPDDSMDLDGATQQDSPPNGNGEDSVSKSEEDSGPSNTPGLKPTSSDPMLASIAHLPSGDTEALSNVKAAPKPNIYAPMRERIVYSDTNKLFIDLDDYDGLVRDLAGLSTGESIIEAPPPPDLSAIFPDLQPFGLLNVPLVPTVTSTDTRKKPDRKSDRDDPNKRVEDTSYTKLVPLGEFMYCKPTLIGALNPAKHWRQGKWLSHEDTANNIENDASAANDALCELFGGPRPSSSTSERALPPKEPKDARRRMADQLWTPNDDMLLKTLAERYPNNWPLIADAFNSSRVTISIDNRIPWDCYERWNIRWGAGSSIAKDAADLASVATVDGATPPPAPPPRDQMTTRGIKRLASISVGANTSPGGSTNEPKKRRRHNLMFDAIRKAAKKREQNQKQNAAQKKSQAMHDTHGQYAKMPRYTPAELSRMKAERDMKEQEQLNFARRQQQELQRHQMLQQANRMPMAQQAQMLQQQQQQQQQPNGLGRPSGTGLPATQGVPQIRNQVNISQQQRLPATMGTGNTRLSPQQMLQAQAQAQARAIQVAAAQAQAQAVQNAAANMNGMGPSINNSHISPPYNNRATTSSPLPHSSPSHPSTTLSNAAGSPRPPSAQSQGNMGPAPQVPGNAMPRQAGNMGHFFPMVPNMQNMQNMQNVSTANFTPEQMEHALRLVQRQGMSQGQNSPYPSQP</sequence>
<dbReference type="PROSITE" id="PS50090">
    <property type="entry name" value="MYB_LIKE"/>
    <property type="match status" value="1"/>
</dbReference>
<dbReference type="SMART" id="SM00573">
    <property type="entry name" value="HSA"/>
    <property type="match status" value="1"/>
</dbReference>
<feature type="domain" description="HSA" evidence="11">
    <location>
        <begin position="504"/>
        <end position="576"/>
    </location>
</feature>
<feature type="compositionally biased region" description="Polar residues" evidence="9">
    <location>
        <begin position="718"/>
        <end position="731"/>
    </location>
</feature>
<evidence type="ECO:0000313" key="12">
    <source>
        <dbReference type="EMBL" id="KIM87531.1"/>
    </source>
</evidence>
<comment type="subcellular location">
    <subcellularLocation>
        <location evidence="1">Nucleus</location>
    </subcellularLocation>
</comment>
<feature type="compositionally biased region" description="Basic and acidic residues" evidence="9">
    <location>
        <begin position="287"/>
        <end position="311"/>
    </location>
</feature>
<feature type="region of interest" description="Disordered" evidence="9">
    <location>
        <begin position="1036"/>
        <end position="1102"/>
    </location>
</feature>
<feature type="region of interest" description="Disordered" evidence="9">
    <location>
        <begin position="578"/>
        <end position="629"/>
    </location>
</feature>
<dbReference type="CDD" id="cd00167">
    <property type="entry name" value="SANT"/>
    <property type="match status" value="1"/>
</dbReference>
<evidence type="ECO:0000256" key="4">
    <source>
        <dbReference type="ARBA" id="ARBA00022853"/>
    </source>
</evidence>
<feature type="region of interest" description="Disordered" evidence="9">
    <location>
        <begin position="648"/>
        <end position="738"/>
    </location>
</feature>
<feature type="region of interest" description="Disordered" evidence="9">
    <location>
        <begin position="829"/>
        <end position="854"/>
    </location>
</feature>
<dbReference type="Gene3D" id="1.10.10.60">
    <property type="entry name" value="Homeodomain-like"/>
    <property type="match status" value="1"/>
</dbReference>
<feature type="compositionally biased region" description="Polar residues" evidence="9">
    <location>
        <begin position="695"/>
        <end position="708"/>
    </location>
</feature>
<evidence type="ECO:0000259" key="11">
    <source>
        <dbReference type="PROSITE" id="PS51204"/>
    </source>
</evidence>
<feature type="compositionally biased region" description="Basic and acidic residues" evidence="9">
    <location>
        <begin position="416"/>
        <end position="438"/>
    </location>
</feature>
<feature type="compositionally biased region" description="Polar residues" evidence="9">
    <location>
        <begin position="190"/>
        <end position="200"/>
    </location>
</feature>
<dbReference type="GO" id="GO:0003682">
    <property type="term" value="F:chromatin binding"/>
    <property type="evidence" value="ECO:0007669"/>
    <property type="project" value="TreeGrafter"/>
</dbReference>
<evidence type="ECO:0000256" key="6">
    <source>
        <dbReference type="ARBA" id="ARBA00023242"/>
    </source>
</evidence>
<dbReference type="EMBL" id="KN832979">
    <property type="protein sequence ID" value="KIM87531.1"/>
    <property type="molecule type" value="Genomic_DNA"/>
</dbReference>
<feature type="region of interest" description="Disordered" evidence="9">
    <location>
        <begin position="1246"/>
        <end position="1324"/>
    </location>
</feature>
<feature type="region of interest" description="Disordered" evidence="9">
    <location>
        <begin position="911"/>
        <end position="935"/>
    </location>
</feature>
<evidence type="ECO:0000256" key="9">
    <source>
        <dbReference type="SAM" id="MobiDB-lite"/>
    </source>
</evidence>
<dbReference type="PROSITE" id="PS51204">
    <property type="entry name" value="HSA"/>
    <property type="match status" value="1"/>
</dbReference>
<dbReference type="InParanoid" id="A0A0C3GA76"/>
<evidence type="ECO:0000256" key="3">
    <source>
        <dbReference type="ARBA" id="ARBA00022763"/>
    </source>
</evidence>
<evidence type="ECO:0000256" key="2">
    <source>
        <dbReference type="ARBA" id="ARBA00008913"/>
    </source>
</evidence>